<dbReference type="Proteomes" id="UP000502917">
    <property type="component" value="Segment"/>
</dbReference>
<name>M1Q6C9_9CAUD</name>
<proteinExistence type="predicted"/>
<evidence type="ECO:0000313" key="2">
    <source>
        <dbReference type="Proteomes" id="UP000502917"/>
    </source>
</evidence>
<organism evidence="1 2">
    <name type="scientific">Cyanophage P-SS1</name>
    <dbReference type="NCBI Taxonomy" id="889957"/>
    <lineage>
        <taxon>Viruses</taxon>
        <taxon>Duplodnaviria</taxon>
        <taxon>Heunggongvirae</taxon>
        <taxon>Uroviricota</taxon>
        <taxon>Caudoviricetes</taxon>
        <taxon>Pantevenvirales</taxon>
        <taxon>Kyanoviridae</taxon>
        <taxon>Ronodorvirus</taxon>
        <taxon>Ronodorvirus ssm4</taxon>
    </lineage>
</organism>
<accession>M1Q6C9</accession>
<dbReference type="EMBL" id="JF974306">
    <property type="protein sequence ID" value="AGF91408.1"/>
    <property type="molecule type" value="Genomic_DNA"/>
</dbReference>
<protein>
    <recommendedName>
        <fullName evidence="3">Fe2OG dioxygenase domain-containing protein</fullName>
    </recommendedName>
</protein>
<sequence>MRFLENTDIFVAEMPSSVFADMRQASDIAIEKKIIHKDPEEASLRQEYAMEVPQSFHHWITLLIDHAYDLHKLKYGIATEGAQNLHITNMWCNIMEKGDQHYPHMHENSFYSFSCYISCANGDAPFYFIKDNKGTKVDINKSSEGHVLIFPSQMIHTVYPKKTDGQRVSVSGNIVIRPC</sequence>
<dbReference type="Pfam" id="PF13759">
    <property type="entry name" value="2OG-FeII_Oxy_5"/>
    <property type="match status" value="1"/>
</dbReference>
<reference evidence="1 2" key="1">
    <citation type="submission" date="2010-12" db="EMBL/GenBank/DDBJ databases">
        <title>The Genome Sequence of Cyanophage P-SS1.</title>
        <authorList>
            <consortium name="The Broad Institute Genome Sequencing Platform"/>
            <person name="Henn M.R."/>
            <person name="Sullivan M.S."/>
            <person name="Osburne M.S."/>
            <person name="Levin J."/>
            <person name="Malboeuf C."/>
            <person name="Casali M."/>
            <person name="Russ C."/>
            <person name="Lennon N."/>
            <person name="Chapman S.B."/>
            <person name="Erlich R."/>
            <person name="Young S.K."/>
            <person name="Yandava C."/>
            <person name="Zeng Q."/>
            <person name="Alvarado L."/>
            <person name="Anderson S."/>
            <person name="Berlin A."/>
            <person name="Chen Z."/>
            <person name="Freedman E."/>
            <person name="Gellesch M."/>
            <person name="Goldberg J."/>
            <person name="Green L."/>
            <person name="Griggs A."/>
            <person name="Gujja S."/>
            <person name="Heilman E.R."/>
            <person name="Heiman D."/>
            <person name="Hollinger A."/>
            <person name="Howarth C."/>
            <person name="Larson L."/>
            <person name="Mehta T."/>
            <person name="Pearson M."/>
            <person name="Roberts A."/>
            <person name="Ryan E."/>
            <person name="Saif S."/>
            <person name="Shea T."/>
            <person name="Shenoy N."/>
            <person name="Sisk P."/>
            <person name="Stolte C."/>
            <person name="Sykes S."/>
            <person name="White J."/>
            <person name="Yu Q."/>
            <person name="Coleman M.L."/>
            <person name="Huang K.H."/>
            <person name="Weigele P.R."/>
            <person name="DeFrancesco A.S."/>
            <person name="Kern S.E."/>
            <person name="Thompson L.R."/>
            <person name="Fu R."/>
            <person name="Hombeck B."/>
            <person name="Chisholm S.W."/>
            <person name="Haas B."/>
            <person name="Nusbaum C."/>
            <person name="Birren B."/>
        </authorList>
    </citation>
    <scope>NUCLEOTIDE SEQUENCE [LARGE SCALE GENOMIC DNA]</scope>
    <source>
        <strain evidence="1 2">P-SS1</strain>
    </source>
</reference>
<dbReference type="InterPro" id="IPR012668">
    <property type="entry name" value="CHP02466"/>
</dbReference>
<evidence type="ECO:0008006" key="3">
    <source>
        <dbReference type="Google" id="ProtNLM"/>
    </source>
</evidence>
<gene>
    <name evidence="1" type="ORF">CPYG_00113</name>
</gene>
<evidence type="ECO:0000313" key="1">
    <source>
        <dbReference type="EMBL" id="AGF91408.1"/>
    </source>
</evidence>
<dbReference type="Gene3D" id="2.60.120.620">
    <property type="entry name" value="q2cbj1_9rhob like domain"/>
    <property type="match status" value="1"/>
</dbReference>